<evidence type="ECO:0000313" key="3">
    <source>
        <dbReference type="WBParaSite" id="TCNE_0001114201-mRNA-1"/>
    </source>
</evidence>
<name>A0A183URM2_TOXCA</name>
<evidence type="ECO:0000313" key="2">
    <source>
        <dbReference type="Proteomes" id="UP000050794"/>
    </source>
</evidence>
<sequence>MKDDKDSLALDKMERHSSSITFMQMNQTATKRTTTTAPIFIYRHPWWSGTGLCTQPRFCLQESGFQRQINEPCTVRDLISGGI</sequence>
<reference evidence="3" key="1">
    <citation type="submission" date="2016-06" db="UniProtKB">
        <authorList>
            <consortium name="WormBaseParasite"/>
        </authorList>
    </citation>
    <scope>IDENTIFICATION</scope>
</reference>
<evidence type="ECO:0000313" key="1">
    <source>
        <dbReference type="EMBL" id="VDM42463.1"/>
    </source>
</evidence>
<dbReference type="EMBL" id="UYWY01020753">
    <property type="protein sequence ID" value="VDM42463.1"/>
    <property type="molecule type" value="Genomic_DNA"/>
</dbReference>
<proteinExistence type="predicted"/>
<reference evidence="1 2" key="2">
    <citation type="submission" date="2018-11" db="EMBL/GenBank/DDBJ databases">
        <authorList>
            <consortium name="Pathogen Informatics"/>
        </authorList>
    </citation>
    <scope>NUCLEOTIDE SEQUENCE [LARGE SCALE GENOMIC DNA]</scope>
</reference>
<dbReference type="AlphaFoldDB" id="A0A183URM2"/>
<keyword evidence="2" id="KW-1185">Reference proteome</keyword>
<dbReference type="Proteomes" id="UP000050794">
    <property type="component" value="Unassembled WGS sequence"/>
</dbReference>
<protein>
    <submittedName>
        <fullName evidence="1 3">Uncharacterized protein</fullName>
    </submittedName>
</protein>
<organism evidence="2 3">
    <name type="scientific">Toxocara canis</name>
    <name type="common">Canine roundworm</name>
    <dbReference type="NCBI Taxonomy" id="6265"/>
    <lineage>
        <taxon>Eukaryota</taxon>
        <taxon>Metazoa</taxon>
        <taxon>Ecdysozoa</taxon>
        <taxon>Nematoda</taxon>
        <taxon>Chromadorea</taxon>
        <taxon>Rhabditida</taxon>
        <taxon>Spirurina</taxon>
        <taxon>Ascaridomorpha</taxon>
        <taxon>Ascaridoidea</taxon>
        <taxon>Toxocaridae</taxon>
        <taxon>Toxocara</taxon>
    </lineage>
</organism>
<accession>A0A183URM2</accession>
<gene>
    <name evidence="1" type="ORF">TCNE_LOCUS11142</name>
</gene>
<dbReference type="WBParaSite" id="TCNE_0001114201-mRNA-1">
    <property type="protein sequence ID" value="TCNE_0001114201-mRNA-1"/>
    <property type="gene ID" value="TCNE_0001114201"/>
</dbReference>